<organism evidence="2 3">
    <name type="scientific">Streptomyces rubradiris</name>
    <name type="common">Streptomyces achromogenes subsp. rubradiris</name>
    <dbReference type="NCBI Taxonomy" id="285531"/>
    <lineage>
        <taxon>Bacteria</taxon>
        <taxon>Bacillati</taxon>
        <taxon>Actinomycetota</taxon>
        <taxon>Actinomycetes</taxon>
        <taxon>Kitasatosporales</taxon>
        <taxon>Streptomycetaceae</taxon>
        <taxon>Streptomyces</taxon>
    </lineage>
</organism>
<evidence type="ECO:0000256" key="1">
    <source>
        <dbReference type="SAM" id="MobiDB-lite"/>
    </source>
</evidence>
<accession>A0ABQ3RDP1</accession>
<dbReference type="Proteomes" id="UP000646738">
    <property type="component" value="Unassembled WGS sequence"/>
</dbReference>
<name>A0ABQ3RDP1_STRRR</name>
<sequence>MTVIDRETETALDASRDRYGRTVHHDAATAARTRRTQAALATYAIHLAEHGQQLLTAARSGLDHQPPAPHTEAWRDLLAALATSHTEITRTLTHPAGPGSTEQRQQHAAVWPHLAFWADYGSIAADLADQHHHPGPELSAEDKHRWTDQARAARRRAELEPIESWYAADGRLITLAYLVQDDTSTVIALAGDLDAVSGWEVIGHYDDELAAGRALPRAVPPGVLRPDATSRFNRPEPTPERPVQELLQEVVEARTASEVSEALLTAAQPGYEAGPLVRLEHLLDTAARFSYALDTVRGQQIGARLAALGRQLAFLTQEVHDAAEDLGATVGILPPHRTPAPPRTRSRPAVSTTPPTPPARSTATTRRA</sequence>
<feature type="compositionally biased region" description="Low complexity" evidence="1">
    <location>
        <begin position="347"/>
        <end position="368"/>
    </location>
</feature>
<dbReference type="EMBL" id="BNEA01000015">
    <property type="protein sequence ID" value="GHI53967.1"/>
    <property type="molecule type" value="Genomic_DNA"/>
</dbReference>
<reference evidence="3" key="1">
    <citation type="submission" date="2023-07" db="EMBL/GenBank/DDBJ databases">
        <title>Whole genome shotgun sequence of Streptomyces achromogenes subsp. rubradiris NBRC 14000.</title>
        <authorList>
            <person name="Komaki H."/>
            <person name="Tamura T."/>
        </authorList>
    </citation>
    <scope>NUCLEOTIDE SEQUENCE [LARGE SCALE GENOMIC DNA]</scope>
    <source>
        <strain evidence="3">NBRC 14000</strain>
    </source>
</reference>
<comment type="caution">
    <text evidence="2">The sequence shown here is derived from an EMBL/GenBank/DDBJ whole genome shotgun (WGS) entry which is preliminary data.</text>
</comment>
<evidence type="ECO:0000313" key="2">
    <source>
        <dbReference type="EMBL" id="GHI53967.1"/>
    </source>
</evidence>
<evidence type="ECO:0000313" key="3">
    <source>
        <dbReference type="Proteomes" id="UP000646738"/>
    </source>
</evidence>
<gene>
    <name evidence="2" type="ORF">Srubr_38130</name>
</gene>
<keyword evidence="3" id="KW-1185">Reference proteome</keyword>
<dbReference type="RefSeq" id="WP_229926993.1">
    <property type="nucleotide sequence ID" value="NZ_BNCB01000030.1"/>
</dbReference>
<proteinExistence type="predicted"/>
<feature type="region of interest" description="Disordered" evidence="1">
    <location>
        <begin position="330"/>
        <end position="368"/>
    </location>
</feature>
<protein>
    <submittedName>
        <fullName evidence="2">Uncharacterized protein</fullName>
    </submittedName>
</protein>